<evidence type="ECO:0000313" key="9">
    <source>
        <dbReference type="Proteomes" id="UP001207605"/>
    </source>
</evidence>
<evidence type="ECO:0000256" key="5">
    <source>
        <dbReference type="ARBA" id="ARBA00023284"/>
    </source>
</evidence>
<gene>
    <name evidence="8" type="ORF">OCV65_09580</name>
</gene>
<evidence type="ECO:0000256" key="3">
    <source>
        <dbReference type="ARBA" id="ARBA00022982"/>
    </source>
</evidence>
<evidence type="ECO:0000256" key="1">
    <source>
        <dbReference type="ARBA" id="ARBA00008987"/>
    </source>
</evidence>
<dbReference type="PROSITE" id="PS51352">
    <property type="entry name" value="THIOREDOXIN_2"/>
    <property type="match status" value="1"/>
</dbReference>
<dbReference type="PIRSF" id="PIRSF000077">
    <property type="entry name" value="Thioredoxin"/>
    <property type="match status" value="1"/>
</dbReference>
<dbReference type="InterPro" id="IPR005746">
    <property type="entry name" value="Thioredoxin"/>
</dbReference>
<dbReference type="EMBL" id="JAOQJV010000012">
    <property type="protein sequence ID" value="MCU6700477.1"/>
    <property type="molecule type" value="Genomic_DNA"/>
</dbReference>
<comment type="caution">
    <text evidence="8">The sequence shown here is derived from an EMBL/GenBank/DDBJ whole genome shotgun (WGS) entry which is preliminary data.</text>
</comment>
<keyword evidence="3" id="KW-0249">Electron transport</keyword>
<keyword evidence="2" id="KW-0813">Transport</keyword>
<dbReference type="PANTHER" id="PTHR45663">
    <property type="entry name" value="GEO12009P1"/>
    <property type="match status" value="1"/>
</dbReference>
<protein>
    <recommendedName>
        <fullName evidence="6">Thioredoxin</fullName>
    </recommendedName>
</protein>
<evidence type="ECO:0000256" key="2">
    <source>
        <dbReference type="ARBA" id="ARBA00022448"/>
    </source>
</evidence>
<dbReference type="SUPFAM" id="SSF52833">
    <property type="entry name" value="Thioredoxin-like"/>
    <property type="match status" value="1"/>
</dbReference>
<dbReference type="Proteomes" id="UP001207605">
    <property type="component" value="Unassembled WGS sequence"/>
</dbReference>
<dbReference type="Pfam" id="PF00085">
    <property type="entry name" value="Thioredoxin"/>
    <property type="match status" value="1"/>
</dbReference>
<sequence>MIHLTAKNFAMEAKRYPGPVVVMFYAVWCGKCAMMKPVLEKLEQRYAERIRFCEVEIEESAVLAAEYGADVVPTFVTFRDGEVYSIMQGVVDEKIFAERIKELL</sequence>
<feature type="domain" description="Thioredoxin" evidence="7">
    <location>
        <begin position="1"/>
        <end position="104"/>
    </location>
</feature>
<organism evidence="8 9">
    <name type="scientific">Dorea ammoniilytica</name>
    <dbReference type="NCBI Taxonomy" id="2981788"/>
    <lineage>
        <taxon>Bacteria</taxon>
        <taxon>Bacillati</taxon>
        <taxon>Bacillota</taxon>
        <taxon>Clostridia</taxon>
        <taxon>Lachnospirales</taxon>
        <taxon>Lachnospiraceae</taxon>
        <taxon>Dorea</taxon>
    </lineage>
</organism>
<dbReference type="RefSeq" id="WP_262581845.1">
    <property type="nucleotide sequence ID" value="NZ_JAOQJV010000012.1"/>
</dbReference>
<keyword evidence="4" id="KW-1015">Disulfide bond</keyword>
<dbReference type="Gene3D" id="3.40.30.10">
    <property type="entry name" value="Glutaredoxin"/>
    <property type="match status" value="1"/>
</dbReference>
<dbReference type="PANTHER" id="PTHR45663:SF11">
    <property type="entry name" value="GEO12009P1"/>
    <property type="match status" value="1"/>
</dbReference>
<keyword evidence="9" id="KW-1185">Reference proteome</keyword>
<dbReference type="InterPro" id="IPR013766">
    <property type="entry name" value="Thioredoxin_domain"/>
</dbReference>
<dbReference type="InterPro" id="IPR036249">
    <property type="entry name" value="Thioredoxin-like_sf"/>
</dbReference>
<dbReference type="CDD" id="cd02947">
    <property type="entry name" value="TRX_family"/>
    <property type="match status" value="1"/>
</dbReference>
<evidence type="ECO:0000259" key="7">
    <source>
        <dbReference type="PROSITE" id="PS51352"/>
    </source>
</evidence>
<reference evidence="8 9" key="1">
    <citation type="journal article" date="2021" name="ISME Commun">
        <title>Automated analysis of genomic sequences facilitates high-throughput and comprehensive description of bacteria.</title>
        <authorList>
            <person name="Hitch T.C.A."/>
        </authorList>
    </citation>
    <scope>NUCLEOTIDE SEQUENCE [LARGE SCALE GENOMIC DNA]</scope>
    <source>
        <strain evidence="8 9">Sanger_02</strain>
    </source>
</reference>
<name>A0ABT2S7S2_9FIRM</name>
<evidence type="ECO:0000256" key="6">
    <source>
        <dbReference type="PIRNR" id="PIRNR000077"/>
    </source>
</evidence>
<accession>A0ABT2S7S2</accession>
<evidence type="ECO:0000256" key="4">
    <source>
        <dbReference type="ARBA" id="ARBA00023157"/>
    </source>
</evidence>
<evidence type="ECO:0000313" key="8">
    <source>
        <dbReference type="EMBL" id="MCU6700477.1"/>
    </source>
</evidence>
<comment type="similarity">
    <text evidence="1 6">Belongs to the thioredoxin family.</text>
</comment>
<proteinExistence type="inferred from homology"/>
<keyword evidence="5" id="KW-0676">Redox-active center</keyword>